<feature type="transmembrane region" description="Helical" evidence="6">
    <location>
        <begin position="515"/>
        <end position="538"/>
    </location>
</feature>
<feature type="transmembrane region" description="Helical" evidence="6">
    <location>
        <begin position="208"/>
        <end position="230"/>
    </location>
</feature>
<feature type="compositionally biased region" description="Acidic residues" evidence="5">
    <location>
        <begin position="134"/>
        <end position="151"/>
    </location>
</feature>
<feature type="domain" description="Major facilitator superfamily (MFS) profile" evidence="7">
    <location>
        <begin position="176"/>
        <end position="609"/>
    </location>
</feature>
<dbReference type="Gene3D" id="1.20.1250.20">
    <property type="entry name" value="MFS general substrate transporter like domains"/>
    <property type="match status" value="1"/>
</dbReference>
<evidence type="ECO:0000256" key="1">
    <source>
        <dbReference type="ARBA" id="ARBA00004141"/>
    </source>
</evidence>
<evidence type="ECO:0000256" key="4">
    <source>
        <dbReference type="ARBA" id="ARBA00023136"/>
    </source>
</evidence>
<comment type="subcellular location">
    <subcellularLocation>
        <location evidence="1">Membrane</location>
        <topology evidence="1">Multi-pass membrane protein</topology>
    </subcellularLocation>
</comment>
<dbReference type="PANTHER" id="PTHR23502:SF23">
    <property type="entry name" value="FLUCONAZOLE RESISTANCE PROTEIN 1"/>
    <property type="match status" value="1"/>
</dbReference>
<dbReference type="InterPro" id="IPR036259">
    <property type="entry name" value="MFS_trans_sf"/>
</dbReference>
<dbReference type="InterPro" id="IPR011701">
    <property type="entry name" value="MFS"/>
</dbReference>
<feature type="transmembrane region" description="Helical" evidence="6">
    <location>
        <begin position="332"/>
        <end position="350"/>
    </location>
</feature>
<organism evidence="8 9">
    <name type="scientific">Filobasidium floriforme</name>
    <dbReference type="NCBI Taxonomy" id="5210"/>
    <lineage>
        <taxon>Eukaryota</taxon>
        <taxon>Fungi</taxon>
        <taxon>Dikarya</taxon>
        <taxon>Basidiomycota</taxon>
        <taxon>Agaricomycotina</taxon>
        <taxon>Tremellomycetes</taxon>
        <taxon>Filobasidiales</taxon>
        <taxon>Filobasidiaceae</taxon>
        <taxon>Filobasidium</taxon>
    </lineage>
</organism>
<evidence type="ECO:0000256" key="3">
    <source>
        <dbReference type="ARBA" id="ARBA00022989"/>
    </source>
</evidence>
<feature type="transmembrane region" description="Helical" evidence="6">
    <location>
        <begin position="410"/>
        <end position="429"/>
    </location>
</feature>
<evidence type="ECO:0000313" key="9">
    <source>
        <dbReference type="Proteomes" id="UP000812966"/>
    </source>
</evidence>
<proteinExistence type="predicted"/>
<dbReference type="GO" id="GO:1990961">
    <property type="term" value="P:xenobiotic detoxification by transmembrane export across the plasma membrane"/>
    <property type="evidence" value="ECO:0007669"/>
    <property type="project" value="TreeGrafter"/>
</dbReference>
<keyword evidence="2 6" id="KW-0812">Transmembrane</keyword>
<keyword evidence="9" id="KW-1185">Reference proteome</keyword>
<dbReference type="GO" id="GO:0015244">
    <property type="term" value="F:fluconazole transmembrane transporter activity"/>
    <property type="evidence" value="ECO:0007669"/>
    <property type="project" value="TreeGrafter"/>
</dbReference>
<evidence type="ECO:0000256" key="6">
    <source>
        <dbReference type="SAM" id="Phobius"/>
    </source>
</evidence>
<sequence length="619" mass="68403">MADTLRESFLGQVIHKLSGGRVLQYPDEKEGFEIPARYRRDDHTKALIERRSRRIQAKKGAQEEWKKLQKAREEKPVRIAPVPKHTGGEQGYIDAAEKRAAQQAVADERPVRIGDVEAGRRRSDGSSATRVNSNEEDEEQALGLEGDDDDPNIVTWYGPNDPENPQNWSMPKKLHVTFCICLITIAVYMGSSIVTPGIMGIMTDLRVAQVPATLSLSLFVAGYGTGPLLWSPLTEIPAIGRNPPYILTLLIFVILQVPTALVKNFAGICVLRFLAGFFGSPPLATGGASLQDMYSIKARTYALGIWGVAASGGPSLGPIVSGFAIQANNWRWAFWIMLWLSGGALLFLAISMPETSSENILYRRAARLRTLTGNQDLKSQGQIMQEKVTFGQRAKNTLIKPFSLNFKEPVIFANNLFIGFVYAVLYAWFEAFPLVYVDMYGFSLGVSQLPFIALFIGAFCGFLGICAWHRWIWCREFDRTEGHISPEKRLQPAFVGALCLPACLFWFAWSSGRTHWMAPVVSTAIFGVGASCLFNPIINYLTDAYPTEAASVLASNDFIRSAFGAGMPLAAHGLFVNLKVDWGTSLLGFVSLLFLPLPFFLYFYGPTLRARSPRAASPS</sequence>
<dbReference type="CDD" id="cd17323">
    <property type="entry name" value="MFS_Tpo1_MDR_like"/>
    <property type="match status" value="1"/>
</dbReference>
<evidence type="ECO:0000313" key="8">
    <source>
        <dbReference type="EMBL" id="KAG7571535.1"/>
    </source>
</evidence>
<protein>
    <recommendedName>
        <fullName evidence="7">Major facilitator superfamily (MFS) profile domain-containing protein</fullName>
    </recommendedName>
</protein>
<feature type="transmembrane region" description="Helical" evidence="6">
    <location>
        <begin position="582"/>
        <end position="604"/>
    </location>
</feature>
<feature type="transmembrane region" description="Helical" evidence="6">
    <location>
        <begin position="300"/>
        <end position="320"/>
    </location>
</feature>
<reference evidence="8" key="1">
    <citation type="submission" date="2020-04" db="EMBL/GenBank/DDBJ databases">
        <title>Analysis of mating type loci in Filobasidium floriforme.</title>
        <authorList>
            <person name="Nowrousian M."/>
        </authorList>
    </citation>
    <scope>NUCLEOTIDE SEQUENCE</scope>
    <source>
        <strain evidence="8">CBS 6242</strain>
    </source>
</reference>
<feature type="region of interest" description="Disordered" evidence="5">
    <location>
        <begin position="58"/>
        <end position="151"/>
    </location>
</feature>
<dbReference type="GO" id="GO:0005886">
    <property type="term" value="C:plasma membrane"/>
    <property type="evidence" value="ECO:0007669"/>
    <property type="project" value="TreeGrafter"/>
</dbReference>
<feature type="transmembrane region" description="Helical" evidence="6">
    <location>
        <begin position="242"/>
        <end position="259"/>
    </location>
</feature>
<keyword evidence="4 6" id="KW-0472">Membrane</keyword>
<feature type="compositionally biased region" description="Basic and acidic residues" evidence="5">
    <location>
        <begin position="95"/>
        <end position="124"/>
    </location>
</feature>
<dbReference type="AlphaFoldDB" id="A0A8K0JSV8"/>
<dbReference type="PANTHER" id="PTHR23502">
    <property type="entry name" value="MAJOR FACILITATOR SUPERFAMILY"/>
    <property type="match status" value="1"/>
</dbReference>
<evidence type="ECO:0000259" key="7">
    <source>
        <dbReference type="PROSITE" id="PS50850"/>
    </source>
</evidence>
<accession>A0A8K0JSV8</accession>
<dbReference type="InterPro" id="IPR020846">
    <property type="entry name" value="MFS_dom"/>
</dbReference>
<evidence type="ECO:0000256" key="5">
    <source>
        <dbReference type="SAM" id="MobiDB-lite"/>
    </source>
</evidence>
<feature type="transmembrane region" description="Helical" evidence="6">
    <location>
        <begin position="265"/>
        <end position="288"/>
    </location>
</feature>
<dbReference type="EMBL" id="JABELV010000006">
    <property type="protein sequence ID" value="KAG7571535.1"/>
    <property type="molecule type" value="Genomic_DNA"/>
</dbReference>
<dbReference type="FunFam" id="1.20.1250.20:FF:000011">
    <property type="entry name" value="MFS multidrug transporter, putative"/>
    <property type="match status" value="1"/>
</dbReference>
<feature type="transmembrane region" description="Helical" evidence="6">
    <location>
        <begin position="558"/>
        <end position="576"/>
    </location>
</feature>
<feature type="compositionally biased region" description="Basic and acidic residues" evidence="5">
    <location>
        <begin position="60"/>
        <end position="77"/>
    </location>
</feature>
<dbReference type="PROSITE" id="PS50850">
    <property type="entry name" value="MFS"/>
    <property type="match status" value="1"/>
</dbReference>
<feature type="transmembrane region" description="Helical" evidence="6">
    <location>
        <begin position="449"/>
        <end position="469"/>
    </location>
</feature>
<dbReference type="SUPFAM" id="SSF103473">
    <property type="entry name" value="MFS general substrate transporter"/>
    <property type="match status" value="1"/>
</dbReference>
<feature type="transmembrane region" description="Helical" evidence="6">
    <location>
        <begin position="176"/>
        <end position="202"/>
    </location>
</feature>
<name>A0A8K0JSV8_9TREE</name>
<dbReference type="Pfam" id="PF07690">
    <property type="entry name" value="MFS_1"/>
    <property type="match status" value="1"/>
</dbReference>
<dbReference type="Proteomes" id="UP000812966">
    <property type="component" value="Unassembled WGS sequence"/>
</dbReference>
<comment type="caution">
    <text evidence="8">The sequence shown here is derived from an EMBL/GenBank/DDBJ whole genome shotgun (WGS) entry which is preliminary data.</text>
</comment>
<feature type="transmembrane region" description="Helical" evidence="6">
    <location>
        <begin position="490"/>
        <end position="509"/>
    </location>
</feature>
<evidence type="ECO:0000256" key="2">
    <source>
        <dbReference type="ARBA" id="ARBA00022692"/>
    </source>
</evidence>
<keyword evidence="3 6" id="KW-1133">Transmembrane helix</keyword>
<gene>
    <name evidence="8" type="ORF">FFLO_00551</name>
</gene>